<dbReference type="EMBL" id="UGLH01000006">
    <property type="protein sequence ID" value="STT82042.1"/>
    <property type="molecule type" value="Genomic_DNA"/>
</dbReference>
<dbReference type="Proteomes" id="UP000254340">
    <property type="component" value="Unassembled WGS sequence"/>
</dbReference>
<proteinExistence type="predicted"/>
<protein>
    <submittedName>
        <fullName evidence="1">Gp27</fullName>
    </submittedName>
</protein>
<name>A0A377XFR5_KLEPN</name>
<organism evidence="1 2">
    <name type="scientific">Klebsiella pneumoniae</name>
    <dbReference type="NCBI Taxonomy" id="573"/>
    <lineage>
        <taxon>Bacteria</taxon>
        <taxon>Pseudomonadati</taxon>
        <taxon>Pseudomonadota</taxon>
        <taxon>Gammaproteobacteria</taxon>
        <taxon>Enterobacterales</taxon>
        <taxon>Enterobacteriaceae</taxon>
        <taxon>Klebsiella/Raoultella group</taxon>
        <taxon>Klebsiella</taxon>
        <taxon>Klebsiella pneumoniae complex</taxon>
    </lineage>
</organism>
<reference evidence="1 2" key="1">
    <citation type="submission" date="2018-06" db="EMBL/GenBank/DDBJ databases">
        <authorList>
            <consortium name="Pathogen Informatics"/>
            <person name="Doyle S."/>
        </authorList>
    </citation>
    <scope>NUCLEOTIDE SEQUENCE [LARGE SCALE GENOMIC DNA]</scope>
    <source>
        <strain evidence="1 2">NCTC5047</strain>
    </source>
</reference>
<accession>A0A377XFR5</accession>
<evidence type="ECO:0000313" key="1">
    <source>
        <dbReference type="EMBL" id="STT82042.1"/>
    </source>
</evidence>
<sequence length="68" mass="7895">MFNELKRLDDWTAPNPLENVREFKIAEIELAWLTVEEAARLLEECEKSKAEDLTMIVKICLANRSKMG</sequence>
<gene>
    <name evidence="1" type="ORF">NCTC5047_02982</name>
</gene>
<dbReference type="AlphaFoldDB" id="A0A377XFR5"/>
<evidence type="ECO:0000313" key="2">
    <source>
        <dbReference type="Proteomes" id="UP000254340"/>
    </source>
</evidence>